<reference evidence="2 3" key="2">
    <citation type="journal article" date="2022" name="Mol. Biol. Evol.">
        <title>Comparative Genomics Reveals Insights into the Divergent Evolution of Astigmatic Mites and Household Pest Adaptations.</title>
        <authorList>
            <person name="Xiong Q."/>
            <person name="Wan A.T."/>
            <person name="Liu X."/>
            <person name="Fung C.S."/>
            <person name="Xiao X."/>
            <person name="Malainual N."/>
            <person name="Hou J."/>
            <person name="Wang L."/>
            <person name="Wang M."/>
            <person name="Yang K.Y."/>
            <person name="Cui Y."/>
            <person name="Leung E.L."/>
            <person name="Nong W."/>
            <person name="Shin S.K."/>
            <person name="Au S.W."/>
            <person name="Jeong K.Y."/>
            <person name="Chew F.T."/>
            <person name="Hui J.H."/>
            <person name="Leung T.F."/>
            <person name="Tungtrongchitr A."/>
            <person name="Zhong N."/>
            <person name="Liu Z."/>
            <person name="Tsui S.K."/>
        </authorList>
    </citation>
    <scope>NUCLEOTIDE SEQUENCE [LARGE SCALE GENOMIC DNA]</scope>
    <source>
        <strain evidence="2">Derp</strain>
    </source>
</reference>
<accession>A0ABQ8J5Q8</accession>
<organism evidence="2 3">
    <name type="scientific">Dermatophagoides pteronyssinus</name>
    <name type="common">European house dust mite</name>
    <dbReference type="NCBI Taxonomy" id="6956"/>
    <lineage>
        <taxon>Eukaryota</taxon>
        <taxon>Metazoa</taxon>
        <taxon>Ecdysozoa</taxon>
        <taxon>Arthropoda</taxon>
        <taxon>Chelicerata</taxon>
        <taxon>Arachnida</taxon>
        <taxon>Acari</taxon>
        <taxon>Acariformes</taxon>
        <taxon>Sarcoptiformes</taxon>
        <taxon>Astigmata</taxon>
        <taxon>Psoroptidia</taxon>
        <taxon>Analgoidea</taxon>
        <taxon>Pyroglyphidae</taxon>
        <taxon>Dermatophagoidinae</taxon>
        <taxon>Dermatophagoides</taxon>
    </lineage>
</organism>
<keyword evidence="3" id="KW-1185">Reference proteome</keyword>
<keyword evidence="1" id="KW-0812">Transmembrane</keyword>
<proteinExistence type="predicted"/>
<name>A0ABQ8J5Q8_DERPT</name>
<evidence type="ECO:0000313" key="2">
    <source>
        <dbReference type="EMBL" id="KAH9417904.1"/>
    </source>
</evidence>
<keyword evidence="1" id="KW-1133">Transmembrane helix</keyword>
<evidence type="ECO:0000256" key="1">
    <source>
        <dbReference type="SAM" id="Phobius"/>
    </source>
</evidence>
<evidence type="ECO:0000313" key="3">
    <source>
        <dbReference type="Proteomes" id="UP000887458"/>
    </source>
</evidence>
<dbReference type="Proteomes" id="UP000887458">
    <property type="component" value="Unassembled WGS sequence"/>
</dbReference>
<feature type="transmembrane region" description="Helical" evidence="1">
    <location>
        <begin position="6"/>
        <end position="28"/>
    </location>
</feature>
<dbReference type="EMBL" id="NJHN03000070">
    <property type="protein sequence ID" value="KAH9417904.1"/>
    <property type="molecule type" value="Genomic_DNA"/>
</dbReference>
<reference evidence="2 3" key="1">
    <citation type="journal article" date="2018" name="J. Allergy Clin. Immunol.">
        <title>High-quality assembly of Dermatophagoides pteronyssinus genome and transcriptome reveals a wide range of novel allergens.</title>
        <authorList>
            <person name="Liu X.Y."/>
            <person name="Yang K.Y."/>
            <person name="Wang M.Q."/>
            <person name="Kwok J.S."/>
            <person name="Zeng X."/>
            <person name="Yang Z."/>
            <person name="Xiao X.J."/>
            <person name="Lau C.P."/>
            <person name="Li Y."/>
            <person name="Huang Z.M."/>
            <person name="Ba J.G."/>
            <person name="Yim A.K."/>
            <person name="Ouyang C.Y."/>
            <person name="Ngai S.M."/>
            <person name="Chan T.F."/>
            <person name="Leung E.L."/>
            <person name="Liu L."/>
            <person name="Liu Z.G."/>
            <person name="Tsui S.K."/>
        </authorList>
    </citation>
    <scope>NUCLEOTIDE SEQUENCE [LARGE SCALE GENOMIC DNA]</scope>
    <source>
        <strain evidence="2">Derp</strain>
    </source>
</reference>
<comment type="caution">
    <text evidence="2">The sequence shown here is derived from an EMBL/GenBank/DDBJ whole genome shotgun (WGS) entry which is preliminary data.</text>
</comment>
<keyword evidence="1" id="KW-0472">Membrane</keyword>
<sequence length="59" mass="6979">MSTTDIALNFLKFCFAYALCLFNIRIFCCVQNKYFGTKYEHVTTITTIDHYHHNHSDNI</sequence>
<protein>
    <submittedName>
        <fullName evidence="2">Uncharacterized protein</fullName>
    </submittedName>
</protein>
<gene>
    <name evidence="2" type="ORF">DERP_015058</name>
</gene>